<feature type="compositionally biased region" description="Low complexity" evidence="1">
    <location>
        <begin position="470"/>
        <end position="485"/>
    </location>
</feature>
<sequence length="574" mass="61735">MNIEKAILAKALTAESYDFVPFFATFILTEGKLNRMRSRRLLPIVLITKVLAVEFATPSTWQGTNITVSTTERQAIIGAAISEVFNNGTGNDDFFSILAVYDLYNNQTTYKQQVTAYFATNSFAPNELNQGLDAMRAYQVYQDSAMLTVATSAWSFGRSYTISAANVDTGSIPLKSFNFTKTCSGVNLVGGTFWKTDVGDPNIFGTSTALSAYLFQVTSDNTYLSAAQDSGAFMLDIMNITGTNNGIAAMSVNNSASCGDIFGPGSFRLDHTGYFLEGLAVLPNSTTFGKENISVGTLSSNLVNMTLTADSLCNAANGIINIGSGVGDQYLVQGLGALYRSISGASDLVTYIGNFLSVQYNTVVTAATDSNSNIYSGSWIGPPSAQYDPGNQTLALYALVNAAQEESSGESCYWPRSRSYYGAQLGVDDNVQYLQKQQDMASFNIDALYMSEDQSFHPDRLQPQRLSTITPSAPTMSPTMSPTGSGSAGYTGNNFGIYEGKHQQRPGMHVSNSSWGPSGESRSTDPISENPPSTTDSVRLGQISTNDLLQLLQTRIQQQGRPEQGTEPPAYEAS</sequence>
<accession>A0A6A4IEL0</accession>
<protein>
    <submittedName>
        <fullName evidence="2">Uncharacterized protein</fullName>
    </submittedName>
</protein>
<dbReference type="OrthoDB" id="3068171at2759"/>
<dbReference type="Proteomes" id="UP000799118">
    <property type="component" value="Unassembled WGS sequence"/>
</dbReference>
<feature type="compositionally biased region" description="Polar residues" evidence="1">
    <location>
        <begin position="510"/>
        <end position="547"/>
    </location>
</feature>
<name>A0A6A4IEL0_9AGAR</name>
<evidence type="ECO:0000256" key="1">
    <source>
        <dbReference type="SAM" id="MobiDB-lite"/>
    </source>
</evidence>
<feature type="region of interest" description="Disordered" evidence="1">
    <location>
        <begin position="468"/>
        <end position="574"/>
    </location>
</feature>
<dbReference type="EMBL" id="ML769395">
    <property type="protein sequence ID" value="KAE9407517.1"/>
    <property type="molecule type" value="Genomic_DNA"/>
</dbReference>
<organism evidence="2 3">
    <name type="scientific">Gymnopus androsaceus JB14</name>
    <dbReference type="NCBI Taxonomy" id="1447944"/>
    <lineage>
        <taxon>Eukaryota</taxon>
        <taxon>Fungi</taxon>
        <taxon>Dikarya</taxon>
        <taxon>Basidiomycota</taxon>
        <taxon>Agaricomycotina</taxon>
        <taxon>Agaricomycetes</taxon>
        <taxon>Agaricomycetidae</taxon>
        <taxon>Agaricales</taxon>
        <taxon>Marasmiineae</taxon>
        <taxon>Omphalotaceae</taxon>
        <taxon>Gymnopus</taxon>
    </lineage>
</organism>
<feature type="compositionally biased region" description="Low complexity" evidence="1">
    <location>
        <begin position="548"/>
        <end position="559"/>
    </location>
</feature>
<evidence type="ECO:0000313" key="2">
    <source>
        <dbReference type="EMBL" id="KAE9407517.1"/>
    </source>
</evidence>
<reference evidence="2" key="1">
    <citation type="journal article" date="2019" name="Environ. Microbiol.">
        <title>Fungal ecological strategies reflected in gene transcription - a case study of two litter decomposers.</title>
        <authorList>
            <person name="Barbi F."/>
            <person name="Kohler A."/>
            <person name="Barry K."/>
            <person name="Baskaran P."/>
            <person name="Daum C."/>
            <person name="Fauchery L."/>
            <person name="Ihrmark K."/>
            <person name="Kuo A."/>
            <person name="LaButti K."/>
            <person name="Lipzen A."/>
            <person name="Morin E."/>
            <person name="Grigoriev I.V."/>
            <person name="Henrissat B."/>
            <person name="Lindahl B."/>
            <person name="Martin F."/>
        </authorList>
    </citation>
    <scope>NUCLEOTIDE SEQUENCE</scope>
    <source>
        <strain evidence="2">JB14</strain>
    </source>
</reference>
<gene>
    <name evidence="2" type="ORF">BT96DRAFT_933277</name>
</gene>
<proteinExistence type="predicted"/>
<keyword evidence="3" id="KW-1185">Reference proteome</keyword>
<dbReference type="AlphaFoldDB" id="A0A6A4IEL0"/>
<dbReference type="Gene3D" id="1.50.10.20">
    <property type="match status" value="1"/>
</dbReference>
<evidence type="ECO:0000313" key="3">
    <source>
        <dbReference type="Proteomes" id="UP000799118"/>
    </source>
</evidence>